<dbReference type="Proteomes" id="UP000001037">
    <property type="component" value="Chromosome"/>
</dbReference>
<reference evidence="1 2" key="1">
    <citation type="journal article" date="2011" name="Stand. Genomic Sci.">
        <title>Complete genome sequence of the hyperthermophilic chemolithoautotroph Pyrolobus fumarii type strain (1A).</title>
        <authorList>
            <person name="Anderson I."/>
            <person name="Goker M."/>
            <person name="Nolan M."/>
            <person name="Lucas S."/>
            <person name="Hammon N."/>
            <person name="Deshpande S."/>
            <person name="Cheng J.F."/>
            <person name="Tapia R."/>
            <person name="Han C."/>
            <person name="Goodwin L."/>
            <person name="Pitluck S."/>
            <person name="Huntemann M."/>
            <person name="Liolios K."/>
            <person name="Ivanova N."/>
            <person name="Pagani I."/>
            <person name="Mavromatis K."/>
            <person name="Ovchinikova G."/>
            <person name="Pati A."/>
            <person name="Chen A."/>
            <person name="Palaniappan K."/>
            <person name="Land M."/>
            <person name="Hauser L."/>
            <person name="Brambilla E.M."/>
            <person name="Huber H."/>
            <person name="Yasawong M."/>
            <person name="Rohde M."/>
            <person name="Spring S."/>
            <person name="Abt B."/>
            <person name="Sikorski J."/>
            <person name="Wirth R."/>
            <person name="Detter J.C."/>
            <person name="Woyke T."/>
            <person name="Bristow J."/>
            <person name="Eisen J.A."/>
            <person name="Markowitz V."/>
            <person name="Hugenholtz P."/>
            <person name="Kyrpides N.C."/>
            <person name="Klenk H.P."/>
            <person name="Lapidus A."/>
        </authorList>
    </citation>
    <scope>NUCLEOTIDE SEQUENCE [LARGE SCALE GENOMIC DNA]</scope>
    <source>
        <strain evidence="2">DSM 11204 / 1A</strain>
    </source>
</reference>
<dbReference type="InterPro" id="IPR045397">
    <property type="entry name" value="TumE-like"/>
</dbReference>
<name>G0EFL8_PYRF1</name>
<protein>
    <submittedName>
        <fullName evidence="1">Uncharacterized protein</fullName>
    </submittedName>
</protein>
<dbReference type="eggNOG" id="arCOG06398">
    <property type="taxonomic scope" value="Archaea"/>
</dbReference>
<dbReference type="HOGENOM" id="CLU_1954742_0_0_2"/>
<dbReference type="AlphaFoldDB" id="G0EFL8"/>
<proteinExistence type="predicted"/>
<evidence type="ECO:0000313" key="2">
    <source>
        <dbReference type="Proteomes" id="UP000001037"/>
    </source>
</evidence>
<evidence type="ECO:0000313" key="1">
    <source>
        <dbReference type="EMBL" id="AEM39042.1"/>
    </source>
</evidence>
<keyword evidence="2" id="KW-1185">Reference proteome</keyword>
<dbReference type="KEGG" id="pfm:Pyrfu_1179"/>
<dbReference type="InParanoid" id="G0EFL8"/>
<organism evidence="1 2">
    <name type="scientific">Pyrolobus fumarii (strain DSM 11204 / 1A)</name>
    <dbReference type="NCBI Taxonomy" id="694429"/>
    <lineage>
        <taxon>Archaea</taxon>
        <taxon>Thermoproteota</taxon>
        <taxon>Thermoprotei</taxon>
        <taxon>Desulfurococcales</taxon>
        <taxon>Pyrodictiaceae</taxon>
        <taxon>Pyrolobus</taxon>
    </lineage>
</organism>
<dbReference type="Pfam" id="PF20126">
    <property type="entry name" value="TumE"/>
    <property type="match status" value="1"/>
</dbReference>
<dbReference type="GeneID" id="25394858"/>
<dbReference type="STRING" id="694429.Pyrfu_1179"/>
<accession>G0EFL8</accession>
<dbReference type="EMBL" id="CP002838">
    <property type="protein sequence ID" value="AEM39042.1"/>
    <property type="molecule type" value="Genomic_DNA"/>
</dbReference>
<gene>
    <name evidence="1" type="ordered locus">Pyrfu_1179</name>
</gene>
<sequence>MRIKLSDRVAYVTSKLRELGFTNITLISYKPGLSGFDGYYKLRAVKRQCKVFVSELIIQGRVTKYSYTLLYNDEVVLRYDNAPHYHNIMTFPHHKHEYEQVKPLHDHSIDAFIEEIRNWVKQCQLGTG</sequence>
<dbReference type="RefSeq" id="WP_014026719.1">
    <property type="nucleotide sequence ID" value="NC_015931.1"/>
</dbReference>
<dbReference type="OrthoDB" id="371673at2157"/>